<proteinExistence type="predicted"/>
<evidence type="ECO:0000256" key="1">
    <source>
        <dbReference type="ARBA" id="ARBA00022676"/>
    </source>
</evidence>
<accession>A0ABR9IVU4</accession>
<keyword evidence="2" id="KW-0808">Transferase</keyword>
<evidence type="ECO:0000256" key="2">
    <source>
        <dbReference type="ARBA" id="ARBA00022679"/>
    </source>
</evidence>
<protein>
    <submittedName>
        <fullName evidence="4">Lipopolysaccharide biosynthesis glycosyltransferase</fullName>
    </submittedName>
</protein>
<dbReference type="InterPro" id="IPR002495">
    <property type="entry name" value="Glyco_trans_8"/>
</dbReference>
<dbReference type="Gene3D" id="3.90.550.10">
    <property type="entry name" value="Spore Coat Polysaccharide Biosynthesis Protein SpsA, Chain A"/>
    <property type="match status" value="1"/>
</dbReference>
<dbReference type="InterPro" id="IPR029044">
    <property type="entry name" value="Nucleotide-diphossugar_trans"/>
</dbReference>
<name>A0ABR9IVU4_RHIVS</name>
<evidence type="ECO:0000313" key="4">
    <source>
        <dbReference type="EMBL" id="MBE1507329.1"/>
    </source>
</evidence>
<dbReference type="EMBL" id="JADBEC010000002">
    <property type="protein sequence ID" value="MBE1507329.1"/>
    <property type="molecule type" value="Genomic_DNA"/>
</dbReference>
<dbReference type="Proteomes" id="UP000620262">
    <property type="component" value="Unassembled WGS sequence"/>
</dbReference>
<organism evidence="4 5">
    <name type="scientific">Rhizobium viscosum</name>
    <name type="common">Arthrobacter viscosus</name>
    <dbReference type="NCBI Taxonomy" id="1673"/>
    <lineage>
        <taxon>Bacteria</taxon>
        <taxon>Pseudomonadati</taxon>
        <taxon>Pseudomonadota</taxon>
        <taxon>Alphaproteobacteria</taxon>
        <taxon>Hyphomicrobiales</taxon>
        <taxon>Rhizobiaceae</taxon>
        <taxon>Rhizobium/Agrobacterium group</taxon>
        <taxon>Rhizobium</taxon>
    </lineage>
</organism>
<dbReference type="Pfam" id="PF01501">
    <property type="entry name" value="Glyco_transf_8"/>
    <property type="match status" value="1"/>
</dbReference>
<dbReference type="CDD" id="cd04194">
    <property type="entry name" value="GT8_A4GalT_like"/>
    <property type="match status" value="1"/>
</dbReference>
<dbReference type="PANTHER" id="PTHR13778">
    <property type="entry name" value="GLYCOSYLTRANSFERASE 8 DOMAIN-CONTAINING PROTEIN"/>
    <property type="match status" value="1"/>
</dbReference>
<keyword evidence="5" id="KW-1185">Reference proteome</keyword>
<sequence length="354" mass="38969">MNSSVAHKAKLVFDGMGTGNMNVHSIPTGAAPVGAKQGLGPIVFAVDAAYAVPLATALRSVAENNRSAWPLDIHVIHEGIGEETKRRIFDSLPANSAVIQWHPIGTLSFASGFSTRPGVSKMTFARILLPQFLPETCNRALYLDGDILVLAALEQLWNIDLGEAVIGAVPDYWLDNVVSNGRGATGGARVERYFNAGILLIDLARWRTERISERSLDYLDRFPTTEYSDQDALNVACDGKWKVLDRAWNFQFEPTQALARIIPEHQPAIVHFVTNVKPWKSGSLSPNVAFYDTFRSRTCFALTSRERIQSGLKRAGSWLLARSALLRVAWSCTKSAMRVQVSTSARMNRGAKNL</sequence>
<dbReference type="InterPro" id="IPR050748">
    <property type="entry name" value="Glycosyltrans_8_dom-fam"/>
</dbReference>
<gene>
    <name evidence="4" type="ORF">H4W29_004574</name>
</gene>
<evidence type="ECO:0000313" key="5">
    <source>
        <dbReference type="Proteomes" id="UP000620262"/>
    </source>
</evidence>
<comment type="caution">
    <text evidence="4">The sequence shown here is derived from an EMBL/GenBank/DDBJ whole genome shotgun (WGS) entry which is preliminary data.</text>
</comment>
<keyword evidence="3" id="KW-0479">Metal-binding</keyword>
<evidence type="ECO:0000256" key="3">
    <source>
        <dbReference type="ARBA" id="ARBA00022723"/>
    </source>
</evidence>
<reference evidence="4 5" key="1">
    <citation type="submission" date="2020-10" db="EMBL/GenBank/DDBJ databases">
        <title>Sequencing the genomes of 1000 actinobacteria strains.</title>
        <authorList>
            <person name="Klenk H.-P."/>
        </authorList>
    </citation>
    <scope>NUCLEOTIDE SEQUENCE [LARGE SCALE GENOMIC DNA]</scope>
    <source>
        <strain evidence="4 5">DSM 7307</strain>
    </source>
</reference>
<dbReference type="SUPFAM" id="SSF53448">
    <property type="entry name" value="Nucleotide-diphospho-sugar transferases"/>
    <property type="match status" value="1"/>
</dbReference>
<dbReference type="PANTHER" id="PTHR13778:SF47">
    <property type="entry name" value="LIPOPOLYSACCHARIDE 1,3-GALACTOSYLTRANSFERASE"/>
    <property type="match status" value="1"/>
</dbReference>
<keyword evidence="1" id="KW-0328">Glycosyltransferase</keyword>